<dbReference type="InterPro" id="IPR045864">
    <property type="entry name" value="aa-tRNA-synth_II/BPL/LPL"/>
</dbReference>
<dbReference type="NCBIfam" id="TIGR00545">
    <property type="entry name" value="lipoyltrans"/>
    <property type="match status" value="1"/>
</dbReference>
<comment type="catalytic activity">
    <reaction evidence="7">
        <text>L-lysyl-[lipoyl-carrier protein] + (R)-lipoate + ATP = N(6)-[(R)-lipoyl]-L-lysyl-[lipoyl-carrier protein] + AMP + diphosphate + H(+)</text>
        <dbReference type="Rhea" id="RHEA:49288"/>
        <dbReference type="Rhea" id="RHEA-COMP:10500"/>
        <dbReference type="Rhea" id="RHEA-COMP:10502"/>
        <dbReference type="ChEBI" id="CHEBI:15378"/>
        <dbReference type="ChEBI" id="CHEBI:29969"/>
        <dbReference type="ChEBI" id="CHEBI:30616"/>
        <dbReference type="ChEBI" id="CHEBI:33019"/>
        <dbReference type="ChEBI" id="CHEBI:83088"/>
        <dbReference type="ChEBI" id="CHEBI:83099"/>
        <dbReference type="ChEBI" id="CHEBI:456215"/>
        <dbReference type="EC" id="6.3.1.20"/>
    </reaction>
</comment>
<keyword evidence="6" id="KW-0067">ATP-binding</keyword>
<dbReference type="AlphaFoldDB" id="A8S4W9"/>
<dbReference type="SUPFAM" id="SSF55681">
    <property type="entry name" value="Class II aaRS and biotin synthetases"/>
    <property type="match status" value="1"/>
</dbReference>
<sequence length="347" mass="39421">MDIFRKTAGNERAFTMIYVETNSIIGSENLAFEEYFLKKEDIREPVLMLWRNRPTIVVGAFQNTHEEICEEFVKANKIDVVRRTSGGGAVYHDLGNLCFSFIMEHGDFTNTDYSAFLKPVVEALRGMGIQAGINGRNDLVLGNAKISGSAVRIYKNRVLFHGTLLFSSDLEILSRALRVKQDKLVSKGIKSVRSRVTTIAEHLSYDMDVLEFRERLLQALFGESGGKEYEISLNERREIMCLARDKYESFLWTYGKNPPADLTHGKRFGGGSITVKASLKNSRIEQIRFEGDFLGCMEMKDIEQLLNGVVYERDAVSRVFEELDIRPYFGTITKEEVVGCIMGDDRI</sequence>
<proteinExistence type="predicted"/>
<feature type="domain" description="BPL/LPL catalytic" evidence="8">
    <location>
        <begin position="41"/>
        <end position="228"/>
    </location>
</feature>
<evidence type="ECO:0000313" key="10">
    <source>
        <dbReference type="Proteomes" id="UP000005396"/>
    </source>
</evidence>
<dbReference type="GO" id="GO:0005737">
    <property type="term" value="C:cytoplasm"/>
    <property type="evidence" value="ECO:0007669"/>
    <property type="project" value="TreeGrafter"/>
</dbReference>
<evidence type="ECO:0000256" key="7">
    <source>
        <dbReference type="ARBA" id="ARBA00048037"/>
    </source>
</evidence>
<dbReference type="UniPathway" id="UPA00537">
    <property type="reaction ID" value="UER00594"/>
</dbReference>
<evidence type="ECO:0000256" key="5">
    <source>
        <dbReference type="ARBA" id="ARBA00022741"/>
    </source>
</evidence>
<dbReference type="InterPro" id="IPR004562">
    <property type="entry name" value="LipoylTrfase_LipoateP_Ligase"/>
</dbReference>
<dbReference type="EC" id="6.3.1.20" evidence="3"/>
<organism evidence="9 10">
    <name type="scientific">Enterocloster bolteae (strain ATCC BAA-613 / DSM 15670 / CCUG 46953 / JCM 12243 / WAL 16351)</name>
    <name type="common">Clostridium bolteae</name>
    <dbReference type="NCBI Taxonomy" id="411902"/>
    <lineage>
        <taxon>Bacteria</taxon>
        <taxon>Bacillati</taxon>
        <taxon>Bacillota</taxon>
        <taxon>Clostridia</taxon>
        <taxon>Lachnospirales</taxon>
        <taxon>Lachnospiraceae</taxon>
        <taxon>Enterocloster</taxon>
    </lineage>
</organism>
<evidence type="ECO:0000313" key="9">
    <source>
        <dbReference type="EMBL" id="EDP12673.1"/>
    </source>
</evidence>
<accession>A8S4W9</accession>
<dbReference type="eggNOG" id="COG0095">
    <property type="taxonomic scope" value="Bacteria"/>
</dbReference>
<evidence type="ECO:0000256" key="3">
    <source>
        <dbReference type="ARBA" id="ARBA00012367"/>
    </source>
</evidence>
<dbReference type="CDD" id="cd16443">
    <property type="entry name" value="LplA"/>
    <property type="match status" value="1"/>
</dbReference>
<dbReference type="GO" id="GO:0016979">
    <property type="term" value="F:lipoate-protein ligase activity"/>
    <property type="evidence" value="ECO:0007669"/>
    <property type="project" value="UniProtKB-EC"/>
</dbReference>
<dbReference type="EMBL" id="ABCC02000069">
    <property type="protein sequence ID" value="EDP12673.1"/>
    <property type="molecule type" value="Genomic_DNA"/>
</dbReference>
<reference evidence="9 10" key="2">
    <citation type="submission" date="2007-09" db="EMBL/GenBank/DDBJ databases">
        <title>Draft genome sequence of Clostridium bolteae (ATCC BAA-613).</title>
        <authorList>
            <person name="Sudarsanam P."/>
            <person name="Ley R."/>
            <person name="Guruge J."/>
            <person name="Turnbaugh P.J."/>
            <person name="Mahowald M."/>
            <person name="Liep D."/>
            <person name="Gordon J."/>
        </authorList>
    </citation>
    <scope>NUCLEOTIDE SEQUENCE [LARGE SCALE GENOMIC DNA]</scope>
    <source>
        <strain evidence="10">ATCC BAA-613 / DSM 15670 / CCUG 46953 / JCM 12243 / WAL 16351</strain>
    </source>
</reference>
<dbReference type="Proteomes" id="UP000005396">
    <property type="component" value="Unassembled WGS sequence"/>
</dbReference>
<dbReference type="PaxDb" id="411902-CLOBOL_06901"/>
<dbReference type="GO" id="GO:0009249">
    <property type="term" value="P:protein lipoylation"/>
    <property type="evidence" value="ECO:0007669"/>
    <property type="project" value="InterPro"/>
</dbReference>
<dbReference type="Pfam" id="PF10437">
    <property type="entry name" value="Lip_prot_lig_C"/>
    <property type="match status" value="1"/>
</dbReference>
<dbReference type="GO" id="GO:0005524">
    <property type="term" value="F:ATP binding"/>
    <property type="evidence" value="ECO:0007669"/>
    <property type="project" value="UniProtKB-KW"/>
</dbReference>
<comment type="caution">
    <text evidence="9">The sequence shown here is derived from an EMBL/GenBank/DDBJ whole genome shotgun (WGS) entry which is preliminary data.</text>
</comment>
<name>A8S4W9_ENTBW</name>
<evidence type="ECO:0000256" key="2">
    <source>
        <dbReference type="ARBA" id="ARBA00005124"/>
    </source>
</evidence>
<dbReference type="PANTHER" id="PTHR12561:SF3">
    <property type="entry name" value="LIPOYLTRANSFERASE 1, MITOCHONDRIAL"/>
    <property type="match status" value="1"/>
</dbReference>
<dbReference type="InterPro" id="IPR019491">
    <property type="entry name" value="Lipoate_protein_ligase_C"/>
</dbReference>
<comment type="pathway">
    <text evidence="2">Protein modification; protein lipoylation via exogenous pathway; protein N(6)-(lipoyl)lysine from lipoate: step 1/2.</text>
</comment>
<evidence type="ECO:0000259" key="8">
    <source>
        <dbReference type="PROSITE" id="PS51733"/>
    </source>
</evidence>
<dbReference type="Gene3D" id="3.30.390.50">
    <property type="entry name" value="CO dehydrogenase flavoprotein, C-terminal domain"/>
    <property type="match status" value="1"/>
</dbReference>
<evidence type="ECO:0000256" key="4">
    <source>
        <dbReference type="ARBA" id="ARBA00022598"/>
    </source>
</evidence>
<comment type="pathway">
    <text evidence="1">Protein modification; protein lipoylation via exogenous pathway; protein N(6)-(lipoyl)lysine from lipoate: step 2/2.</text>
</comment>
<reference evidence="9 10" key="1">
    <citation type="submission" date="2007-08" db="EMBL/GenBank/DDBJ databases">
        <authorList>
            <person name="Fulton L."/>
            <person name="Clifton S."/>
            <person name="Fulton B."/>
            <person name="Xu J."/>
            <person name="Minx P."/>
            <person name="Pepin K.H."/>
            <person name="Johnson M."/>
            <person name="Thiruvilangam P."/>
            <person name="Bhonagiri V."/>
            <person name="Nash W.E."/>
            <person name="Mardis E.R."/>
            <person name="Wilson R.K."/>
        </authorList>
    </citation>
    <scope>NUCLEOTIDE SEQUENCE [LARGE SCALE GENOMIC DNA]</scope>
    <source>
        <strain evidence="10">ATCC BAA-613 / DSM 15670 / CCUG 46953 / JCM 12243 / WAL 16351</strain>
    </source>
</reference>
<dbReference type="PROSITE" id="PS51733">
    <property type="entry name" value="BPL_LPL_CATALYTIC"/>
    <property type="match status" value="1"/>
</dbReference>
<evidence type="ECO:0000256" key="6">
    <source>
        <dbReference type="ARBA" id="ARBA00022840"/>
    </source>
</evidence>
<dbReference type="SUPFAM" id="SSF82649">
    <property type="entry name" value="SufE/NifU"/>
    <property type="match status" value="1"/>
</dbReference>
<gene>
    <name evidence="9" type="ORF">CLOBOL_06901</name>
</gene>
<dbReference type="PANTHER" id="PTHR12561">
    <property type="entry name" value="LIPOATE-PROTEIN LIGASE"/>
    <property type="match status" value="1"/>
</dbReference>
<protein>
    <recommendedName>
        <fullName evidence="3">lipoate--protein ligase</fullName>
        <ecNumber evidence="3">6.3.1.20</ecNumber>
    </recommendedName>
</protein>
<evidence type="ECO:0000256" key="1">
    <source>
        <dbReference type="ARBA" id="ARBA00005085"/>
    </source>
</evidence>
<dbReference type="GO" id="GO:0017118">
    <property type="term" value="F:lipoyltransferase activity"/>
    <property type="evidence" value="ECO:0007669"/>
    <property type="project" value="TreeGrafter"/>
</dbReference>
<keyword evidence="5" id="KW-0547">Nucleotide-binding</keyword>
<keyword evidence="4" id="KW-0436">Ligase</keyword>
<dbReference type="HOGENOM" id="CLU_022986_0_2_9"/>
<dbReference type="Gene3D" id="3.30.930.10">
    <property type="entry name" value="Bira Bifunctional Protein, Domain 2"/>
    <property type="match status" value="1"/>
</dbReference>
<dbReference type="Pfam" id="PF21948">
    <property type="entry name" value="LplA-B_cat"/>
    <property type="match status" value="1"/>
</dbReference>
<dbReference type="InterPro" id="IPR004143">
    <property type="entry name" value="BPL_LPL_catalytic"/>
</dbReference>